<feature type="region of interest" description="Disordered" evidence="1">
    <location>
        <begin position="295"/>
        <end position="338"/>
    </location>
</feature>
<dbReference type="Pfam" id="PF01682">
    <property type="entry name" value="DB"/>
    <property type="match status" value="1"/>
</dbReference>
<comment type="caution">
    <text evidence="4">The sequence shown here is derived from an EMBL/GenBank/DDBJ whole genome shotgun (WGS) entry which is preliminary data.</text>
</comment>
<dbReference type="STRING" id="53326.A0A016WJK2"/>
<evidence type="ECO:0000256" key="2">
    <source>
        <dbReference type="SAM" id="SignalP"/>
    </source>
</evidence>
<dbReference type="InterPro" id="IPR002602">
    <property type="entry name" value="DB"/>
</dbReference>
<evidence type="ECO:0000313" key="4">
    <source>
        <dbReference type="EMBL" id="EYC39830.1"/>
    </source>
</evidence>
<accession>A0A016WJK2</accession>
<name>A0A016WJK2_9BILA</name>
<feature type="compositionally biased region" description="Low complexity" evidence="1">
    <location>
        <begin position="308"/>
        <end position="338"/>
    </location>
</feature>
<dbReference type="Proteomes" id="UP000024635">
    <property type="component" value="Unassembled WGS sequence"/>
</dbReference>
<dbReference type="PANTHER" id="PTHR21679">
    <property type="entry name" value="DOMAIN OF UNKNOWN FUNCTION DB DOMAIN-CONTAINING PROTEIN-RELATED"/>
    <property type="match status" value="1"/>
</dbReference>
<feature type="chain" id="PRO_5001494781" description="Domain of unknown function DB domain-containing protein" evidence="2">
    <location>
        <begin position="17"/>
        <end position="565"/>
    </location>
</feature>
<proteinExistence type="predicted"/>
<evidence type="ECO:0000259" key="3">
    <source>
        <dbReference type="Pfam" id="PF01682"/>
    </source>
</evidence>
<keyword evidence="5" id="KW-1185">Reference proteome</keyword>
<feature type="signal peptide" evidence="2">
    <location>
        <begin position="1"/>
        <end position="16"/>
    </location>
</feature>
<evidence type="ECO:0000313" key="5">
    <source>
        <dbReference type="Proteomes" id="UP000024635"/>
    </source>
</evidence>
<dbReference type="AlphaFoldDB" id="A0A016WJK2"/>
<dbReference type="OrthoDB" id="5912719at2759"/>
<evidence type="ECO:0000256" key="1">
    <source>
        <dbReference type="SAM" id="MobiDB-lite"/>
    </source>
</evidence>
<protein>
    <recommendedName>
        <fullName evidence="3">Domain of unknown function DB domain-containing protein</fullName>
    </recommendedName>
</protein>
<dbReference type="PANTHER" id="PTHR21679:SF6">
    <property type="entry name" value="DOMAIN OF UNKNOWN FUNCTION DB DOMAIN-CONTAINING PROTEIN"/>
    <property type="match status" value="1"/>
</dbReference>
<sequence>MRILWVIAALLELSIADLPSCERARCGHCDVEFIARMCEKTCNACPRTVVDLRSGSKMKVFAEGSRSPFSATLPKVAKQENVQLRNAVRQAGVPTQTQQQVYNINAPRLQLPRVVQLAAPQSQVAPLQYPTDASTLAPLIAPPRPTDINRNLAQQPADLAQPLPEYQQSGVQNAAAFSQPQTTQFQQSAVPAQQQQFYGASANTAQQPTMTDIFGRPLFPAQAGQNPFQLPQQSQSTALLNPFQPFVQQGSGTGAQSILDPFGLFNLAGMANLAQGTSLTQVSPTATAYNNQQNQQNAYRPPTPLAGQQTQQNPQQNPQSLPAPYYQQQQPQNTNVQQTAYPQQQVNNYQGQQQQQYQAYQNPQAVYGPQNIQQQTAPQQANGINQHYQTNQPQVSQQYAQNQVAVAPAHSQSIDSAPINVHKYADGKGPAPASLPLQCPRQPGWAPCISKQMANERFSNCCARLGEGCTPLCNYDAPLSTMQLAVLTGRCPLNKMADIMVCASGYEDATACCEAYNVFEPGYEQCRPYCNPAAGLPQGGLLSEKYKCLVKLSAIQQCFYVSQKP</sequence>
<dbReference type="EMBL" id="JARK01000239">
    <property type="protein sequence ID" value="EYC39830.1"/>
    <property type="molecule type" value="Genomic_DNA"/>
</dbReference>
<feature type="domain" description="Domain of unknown function DB" evidence="3">
    <location>
        <begin position="461"/>
        <end position="559"/>
    </location>
</feature>
<organism evidence="4 5">
    <name type="scientific">Ancylostoma ceylanicum</name>
    <dbReference type="NCBI Taxonomy" id="53326"/>
    <lineage>
        <taxon>Eukaryota</taxon>
        <taxon>Metazoa</taxon>
        <taxon>Ecdysozoa</taxon>
        <taxon>Nematoda</taxon>
        <taxon>Chromadorea</taxon>
        <taxon>Rhabditida</taxon>
        <taxon>Rhabditina</taxon>
        <taxon>Rhabditomorpha</taxon>
        <taxon>Strongyloidea</taxon>
        <taxon>Ancylostomatidae</taxon>
        <taxon>Ancylostomatinae</taxon>
        <taxon>Ancylostoma</taxon>
    </lineage>
</organism>
<keyword evidence="2" id="KW-0732">Signal</keyword>
<reference evidence="5" key="1">
    <citation type="journal article" date="2015" name="Nat. Genet.">
        <title>The genome and transcriptome of the zoonotic hookworm Ancylostoma ceylanicum identify infection-specific gene families.</title>
        <authorList>
            <person name="Schwarz E.M."/>
            <person name="Hu Y."/>
            <person name="Antoshechkin I."/>
            <person name="Miller M.M."/>
            <person name="Sternberg P.W."/>
            <person name="Aroian R.V."/>
        </authorList>
    </citation>
    <scope>NUCLEOTIDE SEQUENCE</scope>
    <source>
        <strain evidence="5">HY135</strain>
    </source>
</reference>
<gene>
    <name evidence="4" type="primary">Acey_s0639.g990</name>
    <name evidence="4" type="synonym">Acey-pqn-32</name>
    <name evidence="4" type="ORF">Y032_0639g990</name>
</gene>